<evidence type="ECO:0000313" key="1">
    <source>
        <dbReference type="EMBL" id="RAN30430.1"/>
    </source>
</evidence>
<proteinExistence type="predicted"/>
<evidence type="ECO:0000313" key="2">
    <source>
        <dbReference type="Proteomes" id="UP000249123"/>
    </source>
</evidence>
<dbReference type="STRING" id="1280941.HY2_05365"/>
<gene>
    <name evidence="1" type="ORF">HY3_06340</name>
</gene>
<dbReference type="RefSeq" id="WP_155836567.1">
    <property type="nucleotide sequence ID" value="NZ_AWFA01000067.1"/>
</dbReference>
<accession>A0A062TV72</accession>
<protein>
    <submittedName>
        <fullName evidence="1">Uncharacterized protein</fullName>
    </submittedName>
</protein>
<dbReference type="AlphaFoldDB" id="A0A062TV72"/>
<name>A0A062TV72_9PROT</name>
<organism evidence="1 2">
    <name type="scientific">Hyphomonas pacifica</name>
    <dbReference type="NCBI Taxonomy" id="1280941"/>
    <lineage>
        <taxon>Bacteria</taxon>
        <taxon>Pseudomonadati</taxon>
        <taxon>Pseudomonadota</taxon>
        <taxon>Alphaproteobacteria</taxon>
        <taxon>Hyphomonadales</taxon>
        <taxon>Hyphomonadaceae</taxon>
        <taxon>Hyphomonas</taxon>
    </lineage>
</organism>
<dbReference type="EMBL" id="AWFB01000089">
    <property type="protein sequence ID" value="RAN30430.1"/>
    <property type="molecule type" value="Genomic_DNA"/>
</dbReference>
<reference evidence="1 2" key="1">
    <citation type="submission" date="2013-04" db="EMBL/GenBank/DDBJ databases">
        <title>Hyphomonas sp. T24B3 Genome Sequencing.</title>
        <authorList>
            <person name="Lai Q."/>
            <person name="Shao Z."/>
        </authorList>
    </citation>
    <scope>NUCLEOTIDE SEQUENCE [LARGE SCALE GENOMIC DNA]</scope>
    <source>
        <strain evidence="1 2">T24B3</strain>
    </source>
</reference>
<sequence>MLAEAHYWGPIAQFELPDFGGGESKIQIGYLAGFGETEADGHFQLKLELEY</sequence>
<dbReference type="Proteomes" id="UP000249123">
    <property type="component" value="Unassembled WGS sequence"/>
</dbReference>
<keyword evidence="2" id="KW-1185">Reference proteome</keyword>
<comment type="caution">
    <text evidence="1">The sequence shown here is derived from an EMBL/GenBank/DDBJ whole genome shotgun (WGS) entry which is preliminary data.</text>
</comment>